<keyword evidence="2" id="KW-1185">Reference proteome</keyword>
<sequence>MDNNNNNKDDVGSSFAGSNQRLPAYDPALFNSANINVSQNSSWGAHNGLYSGQSRAGHQVPTWQQNGSAISPYTSQPALQQTATHVSSTFAPNQYGGYAQNLPYGPPQYDPALFAPSPTSQGYDNFTCPQSTQATNTIAPQALQHNAQPIATTTSAWNNSNHPVDPGGHLRPANHAAYTPVFTVPIPQGRDHGYFSIIDPNELARATDSIRLGEYVHVGKKALEWPATR</sequence>
<evidence type="ECO:0000313" key="1">
    <source>
        <dbReference type="EMBL" id="KAF2861270.1"/>
    </source>
</evidence>
<gene>
    <name evidence="1" type="ORF">K470DRAFT_38736</name>
</gene>
<protein>
    <submittedName>
        <fullName evidence="1">Uncharacterized protein</fullName>
    </submittedName>
</protein>
<dbReference type="Proteomes" id="UP000799421">
    <property type="component" value="Unassembled WGS sequence"/>
</dbReference>
<dbReference type="OrthoDB" id="4347at2759"/>
<dbReference type="AlphaFoldDB" id="A0A6A7C189"/>
<feature type="non-terminal residue" evidence="1">
    <location>
        <position position="229"/>
    </location>
</feature>
<name>A0A6A7C189_9PEZI</name>
<organism evidence="1 2">
    <name type="scientific">Piedraia hortae CBS 480.64</name>
    <dbReference type="NCBI Taxonomy" id="1314780"/>
    <lineage>
        <taxon>Eukaryota</taxon>
        <taxon>Fungi</taxon>
        <taxon>Dikarya</taxon>
        <taxon>Ascomycota</taxon>
        <taxon>Pezizomycotina</taxon>
        <taxon>Dothideomycetes</taxon>
        <taxon>Dothideomycetidae</taxon>
        <taxon>Capnodiales</taxon>
        <taxon>Piedraiaceae</taxon>
        <taxon>Piedraia</taxon>
    </lineage>
</organism>
<proteinExistence type="predicted"/>
<reference evidence="1" key="1">
    <citation type="journal article" date="2020" name="Stud. Mycol.">
        <title>101 Dothideomycetes genomes: a test case for predicting lifestyles and emergence of pathogens.</title>
        <authorList>
            <person name="Haridas S."/>
            <person name="Albert R."/>
            <person name="Binder M."/>
            <person name="Bloem J."/>
            <person name="Labutti K."/>
            <person name="Salamov A."/>
            <person name="Andreopoulos B."/>
            <person name="Baker S."/>
            <person name="Barry K."/>
            <person name="Bills G."/>
            <person name="Bluhm B."/>
            <person name="Cannon C."/>
            <person name="Castanera R."/>
            <person name="Culley D."/>
            <person name="Daum C."/>
            <person name="Ezra D."/>
            <person name="Gonzalez J."/>
            <person name="Henrissat B."/>
            <person name="Kuo A."/>
            <person name="Liang C."/>
            <person name="Lipzen A."/>
            <person name="Lutzoni F."/>
            <person name="Magnuson J."/>
            <person name="Mondo S."/>
            <person name="Nolan M."/>
            <person name="Ohm R."/>
            <person name="Pangilinan J."/>
            <person name="Park H.-J."/>
            <person name="Ramirez L."/>
            <person name="Alfaro M."/>
            <person name="Sun H."/>
            <person name="Tritt A."/>
            <person name="Yoshinaga Y."/>
            <person name="Zwiers L.-H."/>
            <person name="Turgeon B."/>
            <person name="Goodwin S."/>
            <person name="Spatafora J."/>
            <person name="Crous P."/>
            <person name="Grigoriev I."/>
        </authorList>
    </citation>
    <scope>NUCLEOTIDE SEQUENCE</scope>
    <source>
        <strain evidence="1">CBS 480.64</strain>
    </source>
</reference>
<dbReference type="EMBL" id="MU005973">
    <property type="protein sequence ID" value="KAF2861270.1"/>
    <property type="molecule type" value="Genomic_DNA"/>
</dbReference>
<evidence type="ECO:0000313" key="2">
    <source>
        <dbReference type="Proteomes" id="UP000799421"/>
    </source>
</evidence>
<accession>A0A6A7C189</accession>